<evidence type="ECO:0000259" key="1">
    <source>
        <dbReference type="PROSITE" id="PS51708"/>
    </source>
</evidence>
<dbReference type="InterPro" id="IPR038186">
    <property type="entry name" value="CHAD_dom_sf"/>
</dbReference>
<dbReference type="Gene3D" id="1.40.20.10">
    <property type="entry name" value="CHAD domain"/>
    <property type="match status" value="1"/>
</dbReference>
<dbReference type="RefSeq" id="WP_207337113.1">
    <property type="nucleotide sequence ID" value="NZ_JAFMYU010000017.1"/>
</dbReference>
<dbReference type="PANTHER" id="PTHR39339:SF1">
    <property type="entry name" value="CHAD DOMAIN-CONTAINING PROTEIN"/>
    <property type="match status" value="1"/>
</dbReference>
<gene>
    <name evidence="2" type="ORF">J2I48_19230</name>
</gene>
<accession>A0A939G781</accession>
<sequence length="287" mass="33365">MPEEAPALYDFYAHRTHSLVERVDAARRHPTDEHIRRVRVGIKRLRSLYKLIAMIRPRAFKRRRHKQALRKLFKRAGQVRDIQVSQAALPRLSVPVEVKKAYRLFLEKRENKARKKLQKALVRFHKKALKPTTRLIRRLSKKTNPATIDRRLRAFIDQEAAAIYALQQAEPSPERVHEARKQLKSLVEVGTLLMQLTPDDALATVLTNAKQLQAQIGHWHDSIVLLHHLEAFIAQDHHLPISTAERLIARQQQLANHQEQRIGQFNDSLHTLVEALSPWRVADVRTI</sequence>
<protein>
    <submittedName>
        <fullName evidence="2">CHAD domain-containing protein</fullName>
    </submittedName>
</protein>
<comment type="caution">
    <text evidence="2">The sequence shown here is derived from an EMBL/GenBank/DDBJ whole genome shotgun (WGS) entry which is preliminary data.</text>
</comment>
<dbReference type="InterPro" id="IPR007899">
    <property type="entry name" value="CHAD_dom"/>
</dbReference>
<dbReference type="Pfam" id="PF05235">
    <property type="entry name" value="CHAD"/>
    <property type="match status" value="1"/>
</dbReference>
<dbReference type="PROSITE" id="PS51708">
    <property type="entry name" value="CHAD"/>
    <property type="match status" value="1"/>
</dbReference>
<keyword evidence="3" id="KW-1185">Reference proteome</keyword>
<evidence type="ECO:0000313" key="3">
    <source>
        <dbReference type="Proteomes" id="UP000664795"/>
    </source>
</evidence>
<dbReference type="AlphaFoldDB" id="A0A939G781"/>
<feature type="domain" description="CHAD" evidence="1">
    <location>
        <begin position="1"/>
        <end position="274"/>
    </location>
</feature>
<dbReference type="EMBL" id="JAFMYU010000017">
    <property type="protein sequence ID" value="MBO0933151.1"/>
    <property type="molecule type" value="Genomic_DNA"/>
</dbReference>
<reference evidence="2 3" key="1">
    <citation type="submission" date="2021-03" db="EMBL/GenBank/DDBJ databases">
        <title>Fibrella sp. HMF5036 genome sequencing and assembly.</title>
        <authorList>
            <person name="Kang H."/>
            <person name="Kim H."/>
            <person name="Bae S."/>
            <person name="Joh K."/>
        </authorList>
    </citation>
    <scope>NUCLEOTIDE SEQUENCE [LARGE SCALE GENOMIC DNA]</scope>
    <source>
        <strain evidence="2 3">HMF5036</strain>
    </source>
</reference>
<name>A0A939G781_9BACT</name>
<dbReference type="SMART" id="SM00880">
    <property type="entry name" value="CHAD"/>
    <property type="match status" value="1"/>
</dbReference>
<dbReference type="Proteomes" id="UP000664795">
    <property type="component" value="Unassembled WGS sequence"/>
</dbReference>
<evidence type="ECO:0000313" key="2">
    <source>
        <dbReference type="EMBL" id="MBO0933151.1"/>
    </source>
</evidence>
<proteinExistence type="predicted"/>
<dbReference type="PANTHER" id="PTHR39339">
    <property type="entry name" value="SLR1444 PROTEIN"/>
    <property type="match status" value="1"/>
</dbReference>
<organism evidence="2 3">
    <name type="scientific">Fibrella aquatilis</name>
    <dbReference type="NCBI Taxonomy" id="2817059"/>
    <lineage>
        <taxon>Bacteria</taxon>
        <taxon>Pseudomonadati</taxon>
        <taxon>Bacteroidota</taxon>
        <taxon>Cytophagia</taxon>
        <taxon>Cytophagales</taxon>
        <taxon>Spirosomataceae</taxon>
        <taxon>Fibrella</taxon>
    </lineage>
</organism>